<name>A0A061RBG3_9CHLO</name>
<proteinExistence type="predicted"/>
<feature type="compositionally biased region" description="Basic residues" evidence="6">
    <location>
        <begin position="1190"/>
        <end position="1204"/>
    </location>
</feature>
<evidence type="ECO:0000256" key="4">
    <source>
        <dbReference type="ARBA" id="ARBA00023242"/>
    </source>
</evidence>
<accession>A0A061RBG3</accession>
<keyword evidence="2" id="KW-0132">Cell division</keyword>
<dbReference type="GO" id="GO:0005634">
    <property type="term" value="C:nucleus"/>
    <property type="evidence" value="ECO:0007669"/>
    <property type="project" value="UniProtKB-SubCell"/>
</dbReference>
<dbReference type="InterPro" id="IPR039776">
    <property type="entry name" value="Pds5"/>
</dbReference>
<keyword evidence="3" id="KW-0498">Mitosis</keyword>
<evidence type="ECO:0000256" key="3">
    <source>
        <dbReference type="ARBA" id="ARBA00022776"/>
    </source>
</evidence>
<keyword evidence="4" id="KW-0539">Nucleus</keyword>
<dbReference type="InterPro" id="IPR016024">
    <property type="entry name" value="ARM-type_fold"/>
</dbReference>
<comment type="subcellular location">
    <subcellularLocation>
        <location evidence="1">Nucleus</location>
    </subcellularLocation>
</comment>
<feature type="compositionally biased region" description="Low complexity" evidence="6">
    <location>
        <begin position="1157"/>
        <end position="1167"/>
    </location>
</feature>
<dbReference type="GO" id="GO:0006281">
    <property type="term" value="P:DNA repair"/>
    <property type="evidence" value="ECO:0007669"/>
    <property type="project" value="TreeGrafter"/>
</dbReference>
<evidence type="ECO:0000256" key="2">
    <source>
        <dbReference type="ARBA" id="ARBA00022618"/>
    </source>
</evidence>
<dbReference type="PANTHER" id="PTHR12663:SF0">
    <property type="entry name" value="PRECOCIOUS DISSOCIATION OF SISTERS 5, ISOFORM A"/>
    <property type="match status" value="1"/>
</dbReference>
<keyword evidence="5" id="KW-0131">Cell cycle</keyword>
<dbReference type="GO" id="GO:0051301">
    <property type="term" value="P:cell division"/>
    <property type="evidence" value="ECO:0007669"/>
    <property type="project" value="UniProtKB-KW"/>
</dbReference>
<gene>
    <name evidence="7" type="primary">PDS5</name>
    <name evidence="7" type="ORF">TSPGSL018_6677</name>
</gene>
<evidence type="ECO:0000256" key="6">
    <source>
        <dbReference type="SAM" id="MobiDB-lite"/>
    </source>
</evidence>
<dbReference type="InterPro" id="IPR011989">
    <property type="entry name" value="ARM-like"/>
</dbReference>
<evidence type="ECO:0000313" key="7">
    <source>
        <dbReference type="EMBL" id="JAC69313.1"/>
    </source>
</evidence>
<dbReference type="PANTHER" id="PTHR12663">
    <property type="entry name" value="ANDROGEN INDUCED INHIBITOR OF PROLIFERATION AS3 / PDS5-RELATED"/>
    <property type="match status" value="1"/>
</dbReference>
<dbReference type="Gene3D" id="1.25.10.10">
    <property type="entry name" value="Leucine-rich Repeat Variant"/>
    <property type="match status" value="1"/>
</dbReference>
<evidence type="ECO:0000256" key="1">
    <source>
        <dbReference type="ARBA" id="ARBA00004123"/>
    </source>
</evidence>
<dbReference type="GO" id="GO:0000785">
    <property type="term" value="C:chromatin"/>
    <property type="evidence" value="ECO:0007669"/>
    <property type="project" value="TreeGrafter"/>
</dbReference>
<dbReference type="SUPFAM" id="SSF48371">
    <property type="entry name" value="ARM repeat"/>
    <property type="match status" value="1"/>
</dbReference>
<protein>
    <submittedName>
        <fullName evidence="7">Sister chromatid cohesion protein PDS5</fullName>
    </submittedName>
</protein>
<dbReference type="EMBL" id="GBEZ01016983">
    <property type="protein sequence ID" value="JAC69313.1"/>
    <property type="molecule type" value="Transcribed_RNA"/>
</dbReference>
<dbReference type="AlphaFoldDB" id="A0A061RBG3"/>
<reference evidence="7" key="1">
    <citation type="submission" date="2014-05" db="EMBL/GenBank/DDBJ databases">
        <title>The transcriptome of the halophilic microalga Tetraselmis sp. GSL018 isolated from the Great Salt Lake, Utah.</title>
        <authorList>
            <person name="Jinkerson R.E."/>
            <person name="D'Adamo S."/>
            <person name="Posewitz M.C."/>
        </authorList>
    </citation>
    <scope>NUCLEOTIDE SEQUENCE</scope>
    <source>
        <strain evidence="7">GSL018</strain>
    </source>
</reference>
<dbReference type="GO" id="GO:0007064">
    <property type="term" value="P:mitotic sister chromatid cohesion"/>
    <property type="evidence" value="ECO:0007669"/>
    <property type="project" value="InterPro"/>
</dbReference>
<organism evidence="7">
    <name type="scientific">Tetraselmis sp. GSL018</name>
    <dbReference type="NCBI Taxonomy" id="582737"/>
    <lineage>
        <taxon>Eukaryota</taxon>
        <taxon>Viridiplantae</taxon>
        <taxon>Chlorophyta</taxon>
        <taxon>core chlorophytes</taxon>
        <taxon>Chlorodendrophyceae</taxon>
        <taxon>Chlorodendrales</taxon>
        <taxon>Chlorodendraceae</taxon>
        <taxon>Tetraselmis</taxon>
    </lineage>
</organism>
<feature type="compositionally biased region" description="Basic and acidic residues" evidence="6">
    <location>
        <begin position="1180"/>
        <end position="1189"/>
    </location>
</feature>
<evidence type="ECO:0000256" key="5">
    <source>
        <dbReference type="ARBA" id="ARBA00023306"/>
    </source>
</evidence>
<feature type="region of interest" description="Disordered" evidence="6">
    <location>
        <begin position="1144"/>
        <end position="1217"/>
    </location>
</feature>
<dbReference type="GO" id="GO:0035825">
    <property type="term" value="P:homologous recombination"/>
    <property type="evidence" value="ECO:0007669"/>
    <property type="project" value="UniProtKB-ARBA"/>
</dbReference>
<sequence>MADVYNYGEVEDEASITEIAAELGKSQSKDETVKLLKKVISILENRKQSEGMRSAVKPLARVVSQLQSQQQTDKGIKIYLSVCFVQILRMSAPESPFDEASLSGLFQLVLNVLALLGDTAAATYHMCVSMLQSFAKVKCGLLMWDLENDALVENLFETLISSVSGKNFDDIGHHVLEILCSMLEEADDIPSSIVETFLDCLEIPQSNPGRTRLVQGILKRQEATLGMYLQKALIRVIEAGGGPYHSYENLLLAVHQSVPQLLLPVLPHLHPQLEADEDAVRGSAVHVVGQLFSCPQADLAVDYPELLKAFLRRFIDHKVDIRIDMLSLAPEMVTASTCIGVRSQVAEAAAARLLDTDERVRAKAVRTVCCIGCKDLALVSDESLQKAVGRLRDAKAYVRREAAAALVQLFRTCCQNISDGSTAELTEPILRIPTALLLNAACDPDSSTRASQEHVLQDGLFPPGFPSEEAAYVLAEGYRFSDECSRKSLLTLLTKKRRFRVDLEKVLRLRRLYKSTHSKPRNLAELEEATIHVSKHFPDPLKAAEHLSALLALKDNTISKKLLQLATESRSSKDEEQMTADVEKRFSGRKVIRDFAREICQRLRAAPLVPGFAGGLVSIVQEQGRAVAVGTRRGALDLLELIAAADPSMLCGLLGSLVDVLMCLESGEDVTVACKILAHCVCTIAKDDAESRAVFGRVKPVLSEICCRGPAPAAKFAGRAMASFSESCKMHVEIFEDLVLALPSCNPSNCQKALSLLRAMSGVARRCPGMFTPNVRAMRDFVFKAVLPCSGTLSVPCETWNSPSDLTALKAAALKLLARAFVPENHAIDVDESMQRPVEETIAELDRLLDPANTMEHISVTGNVAQAHIRLASATAMLQLARRYEFLFSPQLYVNLSLAAQDPVREVRQAFIEKLYKTADFFEVRGMRSIASKYMSILSLSAMDPVSSSRKLAAANMEKFVVARRRSIQAACTAEACASADGGSNLPDQPEFMLAYGTYVLAHHPDFPEAEELSSGSGEDLKPWEKMMSFLLRPLLQHESTSEHGSSLPAIFKLLLTLKLSGDTLVNGINENICCVCDIGLRLCGGEQRWKSLPPFPAKVPLPRAFYQPADRTATFKNRRFGSHLPEGYRVESEVLDAIAGRRGRRRGLKRDGAGGKSAAPVPVASPTAKIQVAQDDDLQLEHEREARLPKKSKSATQKAKPRPLKAIPVNQSQPLD</sequence>
<dbReference type="Pfam" id="PF20168">
    <property type="entry name" value="PDS5"/>
    <property type="match status" value="1"/>
</dbReference>